<dbReference type="PROSITE" id="PS50850">
    <property type="entry name" value="MFS"/>
    <property type="match status" value="1"/>
</dbReference>
<dbReference type="InParanoid" id="A0A218Z456"/>
<feature type="transmembrane region" description="Helical" evidence="6">
    <location>
        <begin position="366"/>
        <end position="385"/>
    </location>
</feature>
<protein>
    <submittedName>
        <fullName evidence="8">MFS multidrug transporter</fullName>
    </submittedName>
</protein>
<dbReference type="InterPro" id="IPR036259">
    <property type="entry name" value="MFS_trans_sf"/>
</dbReference>
<dbReference type="Gene3D" id="1.20.1250.20">
    <property type="entry name" value="MFS general substrate transporter like domains"/>
    <property type="match status" value="1"/>
</dbReference>
<organism evidence="8 9">
    <name type="scientific">Diplocarpon coronariae</name>
    <dbReference type="NCBI Taxonomy" id="2795749"/>
    <lineage>
        <taxon>Eukaryota</taxon>
        <taxon>Fungi</taxon>
        <taxon>Dikarya</taxon>
        <taxon>Ascomycota</taxon>
        <taxon>Pezizomycotina</taxon>
        <taxon>Leotiomycetes</taxon>
        <taxon>Helotiales</taxon>
        <taxon>Drepanopezizaceae</taxon>
        <taxon>Diplocarpon</taxon>
    </lineage>
</organism>
<dbReference type="GO" id="GO:0005886">
    <property type="term" value="C:plasma membrane"/>
    <property type="evidence" value="ECO:0007669"/>
    <property type="project" value="TreeGrafter"/>
</dbReference>
<evidence type="ECO:0000313" key="8">
    <source>
        <dbReference type="EMBL" id="OWP02380.1"/>
    </source>
</evidence>
<name>A0A218Z456_9HELO</name>
<evidence type="ECO:0000256" key="2">
    <source>
        <dbReference type="ARBA" id="ARBA00022692"/>
    </source>
</evidence>
<accession>A0A218Z456</accession>
<keyword evidence="3 6" id="KW-1133">Transmembrane helix</keyword>
<dbReference type="Pfam" id="PF07690">
    <property type="entry name" value="MFS_1"/>
    <property type="match status" value="1"/>
</dbReference>
<keyword evidence="9" id="KW-1185">Reference proteome</keyword>
<evidence type="ECO:0000313" key="9">
    <source>
        <dbReference type="Proteomes" id="UP000242519"/>
    </source>
</evidence>
<feature type="region of interest" description="Disordered" evidence="5">
    <location>
        <begin position="1"/>
        <end position="127"/>
    </location>
</feature>
<feature type="domain" description="Major facilitator superfamily (MFS) profile" evidence="7">
    <location>
        <begin position="135"/>
        <end position="574"/>
    </location>
</feature>
<feature type="transmembrane region" description="Helical" evidence="6">
    <location>
        <begin position="537"/>
        <end position="560"/>
    </location>
</feature>
<dbReference type="OrthoDB" id="446368at2759"/>
<feature type="transmembrane region" description="Helical" evidence="6">
    <location>
        <begin position="258"/>
        <end position="278"/>
    </location>
</feature>
<reference evidence="8 9" key="1">
    <citation type="submission" date="2017-04" db="EMBL/GenBank/DDBJ databases">
        <title>Draft genome sequence of Marssonina coronaria NL1: causal agent of apple blotch.</title>
        <authorList>
            <person name="Cheng Q."/>
        </authorList>
    </citation>
    <scope>NUCLEOTIDE SEQUENCE [LARGE SCALE GENOMIC DNA]</scope>
    <source>
        <strain evidence="8 9">NL1</strain>
    </source>
</reference>
<feature type="transmembrane region" description="Helical" evidence="6">
    <location>
        <begin position="202"/>
        <end position="218"/>
    </location>
</feature>
<feature type="transmembrane region" description="Helical" evidence="6">
    <location>
        <begin position="173"/>
        <end position="190"/>
    </location>
</feature>
<feature type="transmembrane region" description="Helical" evidence="6">
    <location>
        <begin position="509"/>
        <end position="531"/>
    </location>
</feature>
<evidence type="ECO:0000256" key="6">
    <source>
        <dbReference type="SAM" id="Phobius"/>
    </source>
</evidence>
<evidence type="ECO:0000259" key="7">
    <source>
        <dbReference type="PROSITE" id="PS50850"/>
    </source>
</evidence>
<dbReference type="Proteomes" id="UP000242519">
    <property type="component" value="Unassembled WGS sequence"/>
</dbReference>
<comment type="subcellular location">
    <subcellularLocation>
        <location evidence="1">Membrane</location>
        <topology evidence="1">Multi-pass membrane protein</topology>
    </subcellularLocation>
</comment>
<gene>
    <name evidence="8" type="ORF">B2J93_3168</name>
</gene>
<feature type="compositionally biased region" description="Basic and acidic residues" evidence="5">
    <location>
        <begin position="36"/>
        <end position="49"/>
    </location>
</feature>
<sequence length="574" mass="63104">MRASTDTDTTQVPSRTNSTERLPGTENASHHLATLTEKRTNMSDLDVSHDGPVFGRHGSRLQYGDRLDDRDGNEGDTVNNSDDEKDLEAGDDSNANENAEQSQKKVEKDPNLVEWDGPDDPENPMNWAPRKKWTITIALGLMTFCVTFASSVFSNATTSVAELYHISTETATLGTSLFVLGFGCGPLIWGPGSEIFGRKAPLFFGYFGFAIFQIPVAVAQNVETIMLTRFFGGCFASAPLAIVGGALADFFGPVDRGVAVCVFAAATFIGPIAGPIMGGFITQSYLGWRWTAWITLIMAAFFGTVGFFLVPETAHAKILQSRAKRLRFETKNWAIHSQADTTNTELSALVSTYFLRPFQMLFQEPILLLITMYMALIYGILYLFFEAYPISFQEERHWSQGVGALPFIGILIGVLLGAITITVVTKTRFAHKLQKHGRVIPEERLPPMILGSFLLPIGLFWFAWTSSPNITWVPQAVAGIPIGWGILMIFLQGLNYIIDVYMWHANSAIAANTLLRSVAGAGFPLFATAMYHTLGVAWATSLLGFLCVAMMPAPILFFLYGSRIRKMSKFSPSA</sequence>
<evidence type="ECO:0000256" key="1">
    <source>
        <dbReference type="ARBA" id="ARBA00004141"/>
    </source>
</evidence>
<evidence type="ECO:0000256" key="3">
    <source>
        <dbReference type="ARBA" id="ARBA00022989"/>
    </source>
</evidence>
<feature type="transmembrane region" description="Helical" evidence="6">
    <location>
        <begin position="133"/>
        <end position="153"/>
    </location>
</feature>
<feature type="compositionally biased region" description="Acidic residues" evidence="5">
    <location>
        <begin position="81"/>
        <end position="91"/>
    </location>
</feature>
<feature type="transmembrane region" description="Helical" evidence="6">
    <location>
        <begin position="290"/>
        <end position="310"/>
    </location>
</feature>
<dbReference type="PANTHER" id="PTHR23502:SF47">
    <property type="entry name" value="MAJOR FACILITATOR SUPERFAMILY (MFS) PROFILE DOMAIN-CONTAINING PROTEIN-RELATED"/>
    <property type="match status" value="1"/>
</dbReference>
<feature type="transmembrane region" description="Helical" evidence="6">
    <location>
        <begin position="405"/>
        <end position="424"/>
    </location>
</feature>
<dbReference type="EMBL" id="MZNU01000236">
    <property type="protein sequence ID" value="OWP02380.1"/>
    <property type="molecule type" value="Genomic_DNA"/>
</dbReference>
<dbReference type="CDD" id="cd17323">
    <property type="entry name" value="MFS_Tpo1_MDR_like"/>
    <property type="match status" value="1"/>
</dbReference>
<keyword evidence="4 6" id="KW-0472">Membrane</keyword>
<feature type="compositionally biased region" description="Basic and acidic residues" evidence="5">
    <location>
        <begin position="102"/>
        <end position="111"/>
    </location>
</feature>
<evidence type="ECO:0000256" key="5">
    <source>
        <dbReference type="SAM" id="MobiDB-lite"/>
    </source>
</evidence>
<comment type="caution">
    <text evidence="8">The sequence shown here is derived from an EMBL/GenBank/DDBJ whole genome shotgun (WGS) entry which is preliminary data.</text>
</comment>
<feature type="compositionally biased region" description="Basic and acidic residues" evidence="5">
    <location>
        <begin position="63"/>
        <end position="73"/>
    </location>
</feature>
<evidence type="ECO:0000256" key="4">
    <source>
        <dbReference type="ARBA" id="ARBA00023136"/>
    </source>
</evidence>
<dbReference type="AlphaFoldDB" id="A0A218Z456"/>
<keyword evidence="2 6" id="KW-0812">Transmembrane</keyword>
<feature type="compositionally biased region" description="Polar residues" evidence="5">
    <location>
        <begin position="1"/>
        <end position="20"/>
    </location>
</feature>
<dbReference type="PANTHER" id="PTHR23502">
    <property type="entry name" value="MAJOR FACILITATOR SUPERFAMILY"/>
    <property type="match status" value="1"/>
</dbReference>
<proteinExistence type="predicted"/>
<feature type="transmembrane region" description="Helical" evidence="6">
    <location>
        <begin position="476"/>
        <end position="497"/>
    </location>
</feature>
<feature type="transmembrane region" description="Helical" evidence="6">
    <location>
        <begin position="445"/>
        <end position="464"/>
    </location>
</feature>
<feature type="transmembrane region" description="Helical" evidence="6">
    <location>
        <begin position="230"/>
        <end position="251"/>
    </location>
</feature>
<dbReference type="InterPro" id="IPR011701">
    <property type="entry name" value="MFS"/>
</dbReference>
<dbReference type="SUPFAM" id="SSF103473">
    <property type="entry name" value="MFS general substrate transporter"/>
    <property type="match status" value="1"/>
</dbReference>
<dbReference type="FunFam" id="1.20.1250.20:FF:000011">
    <property type="entry name" value="MFS multidrug transporter, putative"/>
    <property type="match status" value="1"/>
</dbReference>
<dbReference type="GO" id="GO:0022857">
    <property type="term" value="F:transmembrane transporter activity"/>
    <property type="evidence" value="ECO:0007669"/>
    <property type="project" value="InterPro"/>
</dbReference>
<dbReference type="STRING" id="503106.A0A218Z456"/>
<dbReference type="InterPro" id="IPR020846">
    <property type="entry name" value="MFS_dom"/>
</dbReference>